<dbReference type="PROSITE" id="PS51123">
    <property type="entry name" value="OMPA_2"/>
    <property type="match status" value="1"/>
</dbReference>
<organism evidence="6 7">
    <name type="scientific">Parapedobacter pyrenivorans</name>
    <dbReference type="NCBI Taxonomy" id="1305674"/>
    <lineage>
        <taxon>Bacteria</taxon>
        <taxon>Pseudomonadati</taxon>
        <taxon>Bacteroidota</taxon>
        <taxon>Sphingobacteriia</taxon>
        <taxon>Sphingobacteriales</taxon>
        <taxon>Sphingobacteriaceae</taxon>
        <taxon>Parapedobacter</taxon>
    </lineage>
</organism>
<proteinExistence type="predicted"/>
<dbReference type="PANTHER" id="PTHR30329:SF21">
    <property type="entry name" value="LIPOPROTEIN YIAD-RELATED"/>
    <property type="match status" value="1"/>
</dbReference>
<reference evidence="6" key="2">
    <citation type="submission" date="2020-09" db="EMBL/GenBank/DDBJ databases">
        <authorList>
            <person name="Sun Q."/>
            <person name="Zhou Y."/>
        </authorList>
    </citation>
    <scope>NUCLEOTIDE SEQUENCE</scope>
    <source>
        <strain evidence="6">CGMCC 1.12195</strain>
    </source>
</reference>
<dbReference type="CDD" id="cd07185">
    <property type="entry name" value="OmpA_C-like"/>
    <property type="match status" value="1"/>
</dbReference>
<accession>A0A917HDN0</accession>
<comment type="caution">
    <text evidence="6">The sequence shown here is derived from an EMBL/GenBank/DDBJ whole genome shotgun (WGS) entry which is preliminary data.</text>
</comment>
<evidence type="ECO:0000313" key="6">
    <source>
        <dbReference type="EMBL" id="GGG76408.1"/>
    </source>
</evidence>
<dbReference type="InterPro" id="IPR006664">
    <property type="entry name" value="OMP_bac"/>
</dbReference>
<dbReference type="InterPro" id="IPR039567">
    <property type="entry name" value="Gly-zipper"/>
</dbReference>
<dbReference type="Proteomes" id="UP000660862">
    <property type="component" value="Unassembled WGS sequence"/>
</dbReference>
<evidence type="ECO:0000256" key="4">
    <source>
        <dbReference type="PROSITE-ProRule" id="PRU00473"/>
    </source>
</evidence>
<evidence type="ECO:0000256" key="1">
    <source>
        <dbReference type="ARBA" id="ARBA00004442"/>
    </source>
</evidence>
<reference evidence="6" key="1">
    <citation type="journal article" date="2014" name="Int. J. Syst. Evol. Microbiol.">
        <title>Complete genome sequence of Corynebacterium casei LMG S-19264T (=DSM 44701T), isolated from a smear-ripened cheese.</title>
        <authorList>
            <consortium name="US DOE Joint Genome Institute (JGI-PGF)"/>
            <person name="Walter F."/>
            <person name="Albersmeier A."/>
            <person name="Kalinowski J."/>
            <person name="Ruckert C."/>
        </authorList>
    </citation>
    <scope>NUCLEOTIDE SEQUENCE</scope>
    <source>
        <strain evidence="6">CGMCC 1.12195</strain>
    </source>
</reference>
<dbReference type="InterPro" id="IPR006665">
    <property type="entry name" value="OmpA-like"/>
</dbReference>
<dbReference type="InterPro" id="IPR050330">
    <property type="entry name" value="Bact_OuterMem_StrucFunc"/>
</dbReference>
<dbReference type="EMBL" id="BMER01000001">
    <property type="protein sequence ID" value="GGG76408.1"/>
    <property type="molecule type" value="Genomic_DNA"/>
</dbReference>
<protein>
    <submittedName>
        <fullName evidence="6">Cell envelope biogenesis protein OmpA</fullName>
    </submittedName>
</protein>
<evidence type="ECO:0000256" key="2">
    <source>
        <dbReference type="ARBA" id="ARBA00023136"/>
    </source>
</evidence>
<keyword evidence="7" id="KW-1185">Reference proteome</keyword>
<comment type="subcellular location">
    <subcellularLocation>
        <location evidence="1">Cell outer membrane</location>
    </subcellularLocation>
</comment>
<sequence>MNIMMTNRRLALLGLSVATSAMLLGSCGTIQSMSNTQKGAATGAVAGGALGALIGNKAGNTAVGALAGAAIGGVAGGLIGRKMDKQAAEIERTVAGAEVIKADEGIIVKFDSGILFDFDKTDLKPAAQDNIAKLVESMNNNPDTDILVIGHTDNKGTDNYNQGLSERRARSVKSYAVSQGLAGRRVKTEGRSFHEPIADNDTDAGRAQNRRVEIVIVANDKMIEEAKNQAGT</sequence>
<evidence type="ECO:0000259" key="5">
    <source>
        <dbReference type="PROSITE" id="PS51123"/>
    </source>
</evidence>
<evidence type="ECO:0000313" key="7">
    <source>
        <dbReference type="Proteomes" id="UP000660862"/>
    </source>
</evidence>
<gene>
    <name evidence="6" type="ORF">GCM10007415_05220</name>
</gene>
<dbReference type="Gene3D" id="3.30.1330.60">
    <property type="entry name" value="OmpA-like domain"/>
    <property type="match status" value="1"/>
</dbReference>
<keyword evidence="2 4" id="KW-0472">Membrane</keyword>
<dbReference type="Pfam" id="PF00691">
    <property type="entry name" value="OmpA"/>
    <property type="match status" value="1"/>
</dbReference>
<dbReference type="GO" id="GO:0009279">
    <property type="term" value="C:cell outer membrane"/>
    <property type="evidence" value="ECO:0007669"/>
    <property type="project" value="UniProtKB-SubCell"/>
</dbReference>
<dbReference type="SUPFAM" id="SSF103088">
    <property type="entry name" value="OmpA-like"/>
    <property type="match status" value="1"/>
</dbReference>
<dbReference type="PANTHER" id="PTHR30329">
    <property type="entry name" value="STATOR ELEMENT OF FLAGELLAR MOTOR COMPLEX"/>
    <property type="match status" value="1"/>
</dbReference>
<dbReference type="InterPro" id="IPR036737">
    <property type="entry name" value="OmpA-like_sf"/>
</dbReference>
<feature type="domain" description="OmpA-like" evidence="5">
    <location>
        <begin position="103"/>
        <end position="220"/>
    </location>
</feature>
<dbReference type="Pfam" id="PF13488">
    <property type="entry name" value="Gly-zipper_Omp"/>
    <property type="match status" value="1"/>
</dbReference>
<name>A0A917HDN0_9SPHI</name>
<dbReference type="AlphaFoldDB" id="A0A917HDN0"/>
<evidence type="ECO:0000256" key="3">
    <source>
        <dbReference type="ARBA" id="ARBA00023237"/>
    </source>
</evidence>
<keyword evidence="3" id="KW-0998">Cell outer membrane</keyword>
<dbReference type="PRINTS" id="PR01021">
    <property type="entry name" value="OMPADOMAIN"/>
</dbReference>